<keyword evidence="6" id="KW-0496">Mitochondrion</keyword>
<feature type="compositionally biased region" description="Polar residues" evidence="10">
    <location>
        <begin position="1"/>
        <end position="15"/>
    </location>
</feature>
<evidence type="ECO:0000256" key="2">
    <source>
        <dbReference type="ARBA" id="ARBA00004569"/>
    </source>
</evidence>
<gene>
    <name evidence="12" type="ORF">Pmani_037071</name>
</gene>
<evidence type="ECO:0000313" key="13">
    <source>
        <dbReference type="Proteomes" id="UP001292094"/>
    </source>
</evidence>
<dbReference type="PANTHER" id="PTHR12645:SF0">
    <property type="entry name" value="FAD-LINKED SULFHYDRYL OXIDASE ALR"/>
    <property type="match status" value="1"/>
</dbReference>
<evidence type="ECO:0000256" key="9">
    <source>
        <dbReference type="RuleBase" id="RU371123"/>
    </source>
</evidence>
<feature type="compositionally biased region" description="Polar residues" evidence="10">
    <location>
        <begin position="84"/>
        <end position="95"/>
    </location>
</feature>
<dbReference type="InterPro" id="IPR036774">
    <property type="entry name" value="ERV/ALR_sulphydryl_oxid_sf"/>
</dbReference>
<dbReference type="Pfam" id="PF04777">
    <property type="entry name" value="Evr1_Alr"/>
    <property type="match status" value="1"/>
</dbReference>
<name>A0AAE1NIX1_9EUCA</name>
<reference evidence="12" key="1">
    <citation type="submission" date="2023-11" db="EMBL/GenBank/DDBJ databases">
        <title>Genome assemblies of two species of porcelain crab, Petrolisthes cinctipes and Petrolisthes manimaculis (Anomura: Porcellanidae).</title>
        <authorList>
            <person name="Angst P."/>
        </authorList>
    </citation>
    <scope>NUCLEOTIDE SEQUENCE</scope>
    <source>
        <strain evidence="12">PB745_02</strain>
        <tissue evidence="12">Gill</tissue>
    </source>
</reference>
<feature type="region of interest" description="Disordered" evidence="10">
    <location>
        <begin position="1"/>
        <end position="37"/>
    </location>
</feature>
<dbReference type="PANTHER" id="PTHR12645">
    <property type="entry name" value="ALR/ERV"/>
    <property type="match status" value="1"/>
</dbReference>
<evidence type="ECO:0000256" key="5">
    <source>
        <dbReference type="ARBA" id="ARBA00023002"/>
    </source>
</evidence>
<evidence type="ECO:0000256" key="10">
    <source>
        <dbReference type="SAM" id="MobiDB-lite"/>
    </source>
</evidence>
<sequence length="226" mass="25408">MTTSSSKESLDNVTNEDLHKISPKPPTPPGEEEKPCRACTDFRSWISSQNKASKPSRPGKIYDEEVAAKDVFSSIGKLGPSPETGKSNVGNGDSQTTETTDEDDIPLWGNAKKYGCPADSLGLGRGSWRLLHSMAAYYPPTPSTQEQKEMSEFIKLFANFYPCKPCADDFKEWLQKYPPKVESQDTLSWWFCDAHNEVNRKLGKPLFDCRLVKQRWWDGWADGSCD</sequence>
<dbReference type="Proteomes" id="UP001292094">
    <property type="component" value="Unassembled WGS sequence"/>
</dbReference>
<comment type="subcellular location">
    <subcellularLocation>
        <location evidence="2">Mitochondrion intermembrane space</location>
    </subcellularLocation>
</comment>
<keyword evidence="5 9" id="KW-0560">Oxidoreductase</keyword>
<dbReference type="AlphaFoldDB" id="A0AAE1NIX1"/>
<evidence type="ECO:0000256" key="1">
    <source>
        <dbReference type="ARBA" id="ARBA00001974"/>
    </source>
</evidence>
<evidence type="ECO:0000259" key="11">
    <source>
        <dbReference type="PROSITE" id="PS51324"/>
    </source>
</evidence>
<comment type="cofactor">
    <cofactor evidence="1 9">
        <name>FAD</name>
        <dbReference type="ChEBI" id="CHEBI:57692"/>
    </cofactor>
</comment>
<accession>A0AAE1NIX1</accession>
<proteinExistence type="predicted"/>
<evidence type="ECO:0000256" key="8">
    <source>
        <dbReference type="ARBA" id="ARBA00048864"/>
    </source>
</evidence>
<dbReference type="EMBL" id="JAWZYT010005637">
    <property type="protein sequence ID" value="KAK4290005.1"/>
    <property type="molecule type" value="Genomic_DNA"/>
</dbReference>
<dbReference type="Gene3D" id="1.20.120.310">
    <property type="entry name" value="ERV/ALR sulfhydryl oxidase domain"/>
    <property type="match status" value="1"/>
</dbReference>
<dbReference type="EC" id="1.8.3.2" evidence="9"/>
<dbReference type="SUPFAM" id="SSF69000">
    <property type="entry name" value="FAD-dependent thiol oxidase"/>
    <property type="match status" value="1"/>
</dbReference>
<evidence type="ECO:0000256" key="6">
    <source>
        <dbReference type="ARBA" id="ARBA00023128"/>
    </source>
</evidence>
<keyword evidence="7" id="KW-1015">Disulfide bond</keyword>
<keyword evidence="4 9" id="KW-0274">FAD</keyword>
<comment type="caution">
    <text evidence="12">The sequence shown here is derived from an EMBL/GenBank/DDBJ whole genome shotgun (WGS) entry which is preliminary data.</text>
</comment>
<feature type="domain" description="ERV/ALR sulfhydryl oxidase" evidence="11">
    <location>
        <begin position="116"/>
        <end position="216"/>
    </location>
</feature>
<dbReference type="InterPro" id="IPR017905">
    <property type="entry name" value="ERV/ALR_sulphydryl_oxidase"/>
</dbReference>
<comment type="catalytic activity">
    <reaction evidence="8 9">
        <text>2 R'C(R)SH + O2 = R'C(R)S-S(R)CR' + H2O2</text>
        <dbReference type="Rhea" id="RHEA:17357"/>
        <dbReference type="ChEBI" id="CHEBI:15379"/>
        <dbReference type="ChEBI" id="CHEBI:16240"/>
        <dbReference type="ChEBI" id="CHEBI:16520"/>
        <dbReference type="ChEBI" id="CHEBI:17412"/>
        <dbReference type="EC" id="1.8.3.2"/>
    </reaction>
</comment>
<dbReference type="InterPro" id="IPR039799">
    <property type="entry name" value="ALR/ERV"/>
</dbReference>
<dbReference type="GO" id="GO:0005758">
    <property type="term" value="C:mitochondrial intermembrane space"/>
    <property type="evidence" value="ECO:0007669"/>
    <property type="project" value="UniProtKB-SubCell"/>
</dbReference>
<dbReference type="GO" id="GO:0050660">
    <property type="term" value="F:flavin adenine dinucleotide binding"/>
    <property type="evidence" value="ECO:0007669"/>
    <property type="project" value="TreeGrafter"/>
</dbReference>
<evidence type="ECO:0000313" key="12">
    <source>
        <dbReference type="EMBL" id="KAK4290005.1"/>
    </source>
</evidence>
<dbReference type="PROSITE" id="PS51324">
    <property type="entry name" value="ERV_ALR"/>
    <property type="match status" value="1"/>
</dbReference>
<dbReference type="FunFam" id="1.20.120.310:FF:000003">
    <property type="entry name" value="Sulfhydryl oxidase"/>
    <property type="match status" value="1"/>
</dbReference>
<evidence type="ECO:0000256" key="4">
    <source>
        <dbReference type="ARBA" id="ARBA00022827"/>
    </source>
</evidence>
<keyword evidence="13" id="KW-1185">Reference proteome</keyword>
<feature type="region of interest" description="Disordered" evidence="10">
    <location>
        <begin position="73"/>
        <end position="106"/>
    </location>
</feature>
<dbReference type="GO" id="GO:0016971">
    <property type="term" value="F:flavin-dependent sulfhydryl oxidase activity"/>
    <property type="evidence" value="ECO:0007669"/>
    <property type="project" value="InterPro"/>
</dbReference>
<keyword evidence="3 9" id="KW-0285">Flavoprotein</keyword>
<protein>
    <recommendedName>
        <fullName evidence="9">Sulfhydryl oxidase</fullName>
        <ecNumber evidence="9">1.8.3.2</ecNumber>
    </recommendedName>
</protein>
<organism evidence="12 13">
    <name type="scientific">Petrolisthes manimaculis</name>
    <dbReference type="NCBI Taxonomy" id="1843537"/>
    <lineage>
        <taxon>Eukaryota</taxon>
        <taxon>Metazoa</taxon>
        <taxon>Ecdysozoa</taxon>
        <taxon>Arthropoda</taxon>
        <taxon>Crustacea</taxon>
        <taxon>Multicrustacea</taxon>
        <taxon>Malacostraca</taxon>
        <taxon>Eumalacostraca</taxon>
        <taxon>Eucarida</taxon>
        <taxon>Decapoda</taxon>
        <taxon>Pleocyemata</taxon>
        <taxon>Anomura</taxon>
        <taxon>Galatheoidea</taxon>
        <taxon>Porcellanidae</taxon>
        <taxon>Petrolisthes</taxon>
    </lineage>
</organism>
<evidence type="ECO:0000256" key="7">
    <source>
        <dbReference type="ARBA" id="ARBA00023157"/>
    </source>
</evidence>
<evidence type="ECO:0000256" key="3">
    <source>
        <dbReference type="ARBA" id="ARBA00022630"/>
    </source>
</evidence>